<proteinExistence type="predicted"/>
<comment type="caution">
    <text evidence="1">The sequence shown here is derived from an EMBL/GenBank/DDBJ whole genome shotgun (WGS) entry which is preliminary data.</text>
</comment>
<evidence type="ECO:0000313" key="2">
    <source>
        <dbReference type="Proteomes" id="UP000299102"/>
    </source>
</evidence>
<dbReference type="AlphaFoldDB" id="A0A4C1TDU5"/>
<accession>A0A4C1TDU5</accession>
<keyword evidence="2" id="KW-1185">Reference proteome</keyword>
<evidence type="ECO:0000313" key="1">
    <source>
        <dbReference type="EMBL" id="GBP11471.1"/>
    </source>
</evidence>
<dbReference type="Proteomes" id="UP000299102">
    <property type="component" value="Unassembled WGS sequence"/>
</dbReference>
<protein>
    <submittedName>
        <fullName evidence="1">Uncharacterized protein</fullName>
    </submittedName>
</protein>
<sequence>MPVDGELYLRISSSITDNLSGRGSPVAIRPGPCPSRLLAPSATDACPFSSRPLPDRSRRRLAHSLRARDPSPPNKRALATPFLACIFPWPFKTPSHFNLEKVLSNTSVKRFALGS</sequence>
<dbReference type="EMBL" id="BGZK01000046">
    <property type="protein sequence ID" value="GBP11471.1"/>
    <property type="molecule type" value="Genomic_DNA"/>
</dbReference>
<organism evidence="1 2">
    <name type="scientific">Eumeta variegata</name>
    <name type="common">Bagworm moth</name>
    <name type="synonym">Eumeta japonica</name>
    <dbReference type="NCBI Taxonomy" id="151549"/>
    <lineage>
        <taxon>Eukaryota</taxon>
        <taxon>Metazoa</taxon>
        <taxon>Ecdysozoa</taxon>
        <taxon>Arthropoda</taxon>
        <taxon>Hexapoda</taxon>
        <taxon>Insecta</taxon>
        <taxon>Pterygota</taxon>
        <taxon>Neoptera</taxon>
        <taxon>Endopterygota</taxon>
        <taxon>Lepidoptera</taxon>
        <taxon>Glossata</taxon>
        <taxon>Ditrysia</taxon>
        <taxon>Tineoidea</taxon>
        <taxon>Psychidae</taxon>
        <taxon>Oiketicinae</taxon>
        <taxon>Eumeta</taxon>
    </lineage>
</organism>
<reference evidence="1 2" key="1">
    <citation type="journal article" date="2019" name="Commun. Biol.">
        <title>The bagworm genome reveals a unique fibroin gene that provides high tensile strength.</title>
        <authorList>
            <person name="Kono N."/>
            <person name="Nakamura H."/>
            <person name="Ohtoshi R."/>
            <person name="Tomita M."/>
            <person name="Numata K."/>
            <person name="Arakawa K."/>
        </authorList>
    </citation>
    <scope>NUCLEOTIDE SEQUENCE [LARGE SCALE GENOMIC DNA]</scope>
</reference>
<name>A0A4C1TDU5_EUMVA</name>
<gene>
    <name evidence="1" type="ORF">EVAR_92964_1</name>
</gene>